<name>A0A8S0VPW8_OLEEU</name>
<dbReference type="PROSITE" id="PS50090">
    <property type="entry name" value="MYB_LIKE"/>
    <property type="match status" value="1"/>
</dbReference>
<feature type="region of interest" description="Disordered" evidence="1">
    <location>
        <begin position="86"/>
        <end position="108"/>
    </location>
</feature>
<dbReference type="InterPro" id="IPR001005">
    <property type="entry name" value="SANT/Myb"/>
</dbReference>
<feature type="domain" description="Myb-like" evidence="2">
    <location>
        <begin position="322"/>
        <end position="362"/>
    </location>
</feature>
<dbReference type="SUPFAM" id="SSF46689">
    <property type="entry name" value="Homeodomain-like"/>
    <property type="match status" value="1"/>
</dbReference>
<feature type="region of interest" description="Disordered" evidence="1">
    <location>
        <begin position="1"/>
        <end position="40"/>
    </location>
</feature>
<dbReference type="PANTHER" id="PTHR14000">
    <property type="entry name" value="FINGER CCCH DOMAIN PROTEIN, PUTATIVE (DUF3755)-RELATED"/>
    <property type="match status" value="1"/>
</dbReference>
<dbReference type="EMBL" id="CACTIH010010818">
    <property type="protein sequence ID" value="CAA3033619.1"/>
    <property type="molecule type" value="Genomic_DNA"/>
</dbReference>
<dbReference type="Gene3D" id="1.10.10.60">
    <property type="entry name" value="Homeodomain-like"/>
    <property type="match status" value="1"/>
</dbReference>
<feature type="compositionally biased region" description="Basic and acidic residues" evidence="1">
    <location>
        <begin position="95"/>
        <end position="108"/>
    </location>
</feature>
<keyword evidence="4" id="KW-1185">Reference proteome</keyword>
<dbReference type="OrthoDB" id="552191at2759"/>
<dbReference type="InterPro" id="IPR009057">
    <property type="entry name" value="Homeodomain-like_sf"/>
</dbReference>
<organism evidence="3 4">
    <name type="scientific">Olea europaea subsp. europaea</name>
    <dbReference type="NCBI Taxonomy" id="158383"/>
    <lineage>
        <taxon>Eukaryota</taxon>
        <taxon>Viridiplantae</taxon>
        <taxon>Streptophyta</taxon>
        <taxon>Embryophyta</taxon>
        <taxon>Tracheophyta</taxon>
        <taxon>Spermatophyta</taxon>
        <taxon>Magnoliopsida</taxon>
        <taxon>eudicotyledons</taxon>
        <taxon>Gunneridae</taxon>
        <taxon>Pentapetalae</taxon>
        <taxon>asterids</taxon>
        <taxon>lamiids</taxon>
        <taxon>Lamiales</taxon>
        <taxon>Oleaceae</taxon>
        <taxon>Oleeae</taxon>
        <taxon>Olea</taxon>
    </lineage>
</organism>
<evidence type="ECO:0000313" key="4">
    <source>
        <dbReference type="Proteomes" id="UP000594638"/>
    </source>
</evidence>
<accession>A0A8S0VPW8</accession>
<dbReference type="Proteomes" id="UP000594638">
    <property type="component" value="Unassembled WGS sequence"/>
</dbReference>
<evidence type="ECO:0000256" key="1">
    <source>
        <dbReference type="SAM" id="MobiDB-lite"/>
    </source>
</evidence>
<gene>
    <name evidence="3" type="ORF">OLEA9_A094041</name>
</gene>
<dbReference type="PANTHER" id="PTHR14000:SF17">
    <property type="entry name" value="MYB-LIKE DOMAIN-CONTAINING PROTEIN"/>
    <property type="match status" value="1"/>
</dbReference>
<dbReference type="CDD" id="cd00167">
    <property type="entry name" value="SANT"/>
    <property type="match status" value="1"/>
</dbReference>
<evidence type="ECO:0000313" key="3">
    <source>
        <dbReference type="EMBL" id="CAA3033619.1"/>
    </source>
</evidence>
<feature type="compositionally biased region" description="Polar residues" evidence="1">
    <location>
        <begin position="23"/>
        <end position="36"/>
    </location>
</feature>
<sequence length="598" mass="67734">MPERKFKPTEQIPTTALRRSPRFLQSYQPEQGNPLSRKSEPSKIWLQNSCPTPICSALQSCSSKTQKDEVSTKQKGTAILTKRLKKLSNGSRRYTRSDGRADMRNNGKDIDLGNKYVIERRVTRRFKEEVSRKQKEMDTGSKRLKKLTTGSRRYATSDGRDRKKNGEGMDLCKQYVIERRVTRSLTRENGNVSVEVTECVPTNDCSNRATVLSDEGKAEFGVNLSAQFARNAEKRVVPWPGRVTFSEHFEKGSNDSTDCLNKVKAKGSLPEQSISKFDDHEWDAIIAGGDEKEGNGCRGKTLIHENRSRSRIEEGHSIVKGWTKEQDLALQRAYFTAKPTPHFWKKVAQMVPGKSAQECFDRIQSENLTPSQPRACSRVRKKNESLLSLSASKLLNSAETKIKKFKSSKRKSLLALKTVRQLIEKQQNTDYEADLFTVLEPTTSPSTQFFQECAEFATPEQSKKGLGFLKKCQEKSSSAHKKQLSRLKSTCNAAFVSPPVLKQIKNKALHEKYIDQLHLREARRKAASTNNAKCVKSKNDKNNCHLEKGNAVKAAKDALLFDTQEAINQLRQSSKLDIDDIDYDCFLSDEDEGEDRFL</sequence>
<dbReference type="AlphaFoldDB" id="A0A8S0VPW8"/>
<evidence type="ECO:0000259" key="2">
    <source>
        <dbReference type="PROSITE" id="PS50090"/>
    </source>
</evidence>
<proteinExistence type="predicted"/>
<comment type="caution">
    <text evidence="3">The sequence shown here is derived from an EMBL/GenBank/DDBJ whole genome shotgun (WGS) entry which is preliminary data.</text>
</comment>
<protein>
    <submittedName>
        <fullName evidence="3">Uncharacterized protein LOC111382814</fullName>
    </submittedName>
</protein>
<reference evidence="3 4" key="1">
    <citation type="submission" date="2019-12" db="EMBL/GenBank/DDBJ databases">
        <authorList>
            <person name="Alioto T."/>
            <person name="Alioto T."/>
            <person name="Gomez Garrido J."/>
        </authorList>
    </citation>
    <scope>NUCLEOTIDE SEQUENCE [LARGE SCALE GENOMIC DNA]</scope>
</reference>
<dbReference type="Gramene" id="OE9A094041T1">
    <property type="protein sequence ID" value="OE9A094041C1"/>
    <property type="gene ID" value="OE9A094041"/>
</dbReference>